<accession>A0A1Y3GBR6</accession>
<organism evidence="4 5">
    <name type="scientific">Methanonatronarchaeum thermophilum</name>
    <dbReference type="NCBI Taxonomy" id="1927129"/>
    <lineage>
        <taxon>Archaea</taxon>
        <taxon>Methanobacteriati</taxon>
        <taxon>Methanobacteriota</taxon>
        <taxon>Methanonatronarchaeia</taxon>
        <taxon>Methanonatronarchaeales</taxon>
        <taxon>Methanonatronarchaeaceae</taxon>
        <taxon>Methanonatronarchaeum</taxon>
    </lineage>
</organism>
<keyword evidence="5" id="KW-1185">Reference proteome</keyword>
<gene>
    <name evidence="4" type="ORF">AMET1_0345</name>
</gene>
<dbReference type="Pfam" id="PF00571">
    <property type="entry name" value="CBS"/>
    <property type="match status" value="4"/>
</dbReference>
<dbReference type="InterPro" id="IPR046342">
    <property type="entry name" value="CBS_dom_sf"/>
</dbReference>
<dbReference type="SMART" id="SM00116">
    <property type="entry name" value="CBS"/>
    <property type="match status" value="4"/>
</dbReference>
<reference evidence="4 5" key="1">
    <citation type="submission" date="2016-12" db="EMBL/GenBank/DDBJ databases">
        <title>Discovery of methanogenic haloarchaea.</title>
        <authorList>
            <person name="Sorokin D.Y."/>
            <person name="Makarova K.S."/>
            <person name="Abbas B."/>
            <person name="Ferrer M."/>
            <person name="Golyshin P.N."/>
        </authorList>
    </citation>
    <scope>NUCLEOTIDE SEQUENCE [LARGE SCALE GENOMIC DNA]</scope>
    <source>
        <strain evidence="4">AMET1</strain>
    </source>
</reference>
<name>A0A1Y3GBR6_9EURY</name>
<dbReference type="AlphaFoldDB" id="A0A1Y3GBR6"/>
<dbReference type="PANTHER" id="PTHR48108:SF33">
    <property type="entry name" value="METHYLATED PROTEIN MJ0556"/>
    <property type="match status" value="1"/>
</dbReference>
<dbReference type="Gene3D" id="3.10.580.10">
    <property type="entry name" value="CBS-domain"/>
    <property type="match status" value="2"/>
</dbReference>
<feature type="domain" description="CBS" evidence="3">
    <location>
        <begin position="136"/>
        <end position="192"/>
    </location>
</feature>
<dbReference type="EMBL" id="MRZU01000003">
    <property type="protein sequence ID" value="OUJ18697.1"/>
    <property type="molecule type" value="Genomic_DNA"/>
</dbReference>
<feature type="domain" description="CBS" evidence="3">
    <location>
        <begin position="211"/>
        <end position="264"/>
    </location>
</feature>
<feature type="domain" description="CBS" evidence="3">
    <location>
        <begin position="8"/>
        <end position="63"/>
    </location>
</feature>
<comment type="caution">
    <text evidence="4">The sequence shown here is derived from an EMBL/GenBank/DDBJ whole genome shotgun (WGS) entry which is preliminary data.</text>
</comment>
<keyword evidence="2" id="KW-0129">CBS domain</keyword>
<evidence type="ECO:0000256" key="2">
    <source>
        <dbReference type="PROSITE-ProRule" id="PRU00703"/>
    </source>
</evidence>
<keyword evidence="1" id="KW-0677">Repeat</keyword>
<evidence type="ECO:0000313" key="5">
    <source>
        <dbReference type="Proteomes" id="UP000195137"/>
    </source>
</evidence>
<evidence type="ECO:0000313" key="4">
    <source>
        <dbReference type="EMBL" id="OUJ18697.1"/>
    </source>
</evidence>
<dbReference type="RefSeq" id="WP_086636765.1">
    <property type="nucleotide sequence ID" value="NZ_MRZU01000003.1"/>
</dbReference>
<dbReference type="Proteomes" id="UP000195137">
    <property type="component" value="Unassembled WGS sequence"/>
</dbReference>
<evidence type="ECO:0000256" key="1">
    <source>
        <dbReference type="ARBA" id="ARBA00022737"/>
    </source>
</evidence>
<protein>
    <submittedName>
        <fullName evidence="4">CBS domain containing protein</fullName>
    </submittedName>
</protein>
<dbReference type="PANTHER" id="PTHR48108">
    <property type="entry name" value="CBS DOMAIN-CONTAINING PROTEIN CBSX2, CHLOROPLASTIC"/>
    <property type="match status" value="1"/>
</dbReference>
<dbReference type="OrthoDB" id="8919at2157"/>
<evidence type="ECO:0000259" key="3">
    <source>
        <dbReference type="PROSITE" id="PS51371"/>
    </source>
</evidence>
<dbReference type="InterPro" id="IPR051462">
    <property type="entry name" value="CBS_domain-containing"/>
</dbReference>
<dbReference type="CDD" id="cd02205">
    <property type="entry name" value="CBS_pair_SF"/>
    <property type="match status" value="2"/>
</dbReference>
<dbReference type="InterPro" id="IPR000644">
    <property type="entry name" value="CBS_dom"/>
</dbReference>
<proteinExistence type="predicted"/>
<dbReference type="PROSITE" id="PS51371">
    <property type="entry name" value="CBS"/>
    <property type="match status" value="3"/>
</dbReference>
<sequence>MNKKNKDIMQKPVYIDKNQPLSVAMDKMDKHDLHQIPVTNSGVYHGSLTYQDIARELGSGSKSEKPATNLKVSSAYQKTSATAKENDKIKQTYCAFTKTKLHTLSVINDNKITGIIRSQDLLKYIDDQTPINQTNLTSQETETLKPDDRVVHARRKIIDNNYNCLPVIDAGGIAGLLTPREIAIGLRNFRKLVPDNKQDYRIRNLLVKDIMQVNPLIITKTNTIEEIAQKMTENNTKNAVILEEKLIGVISHLDILRYWCGDER</sequence>
<dbReference type="SUPFAM" id="SSF54631">
    <property type="entry name" value="CBS-domain pair"/>
    <property type="match status" value="2"/>
</dbReference>